<dbReference type="OrthoDB" id="418783at2759"/>
<gene>
    <name evidence="3" type="ORF">SNAT2548_LOCUS13930</name>
</gene>
<name>A0A812MFI8_9DINO</name>
<keyword evidence="4" id="KW-1185">Reference proteome</keyword>
<accession>A0A812MFI8</accession>
<sequence>MPPSSLPPFFRMSLSVLTALGLMAQTVVGKMAVVRTFATSDEIGHLTKANTDWDATMPCADPGTTSQIDLILVYSKDIGMHLPAKAAVEAYEASFAQGKSWTGCFAGIKNMSARLVEEEDQYDEQGYAMNKHWVTGPNMVFMRSMEAFYTGDFVGEYSTIFWMEIDAVPVMSNWLDKFQEEAAEMPARNMAIRGSLYFGSNWQSFAHMMPDYILKHINGNAIYNLDHPWSKFLFDLIKDSVNSEAMEQMAFDTAYAAISVAAMTGSNTMLAQAWAALNCSSTTYSSETQLVRNYANTLLNKSHDVGAYIRHGSINNIFDSLSGEEVTLGIAALSEEDDHFMSSIGTNHPFKKILMLTYDSTTGNRTIPAPGGDVMLSIEASEQGPMMHLCEVAAKVSTPWFALATNYHIINAPVSLLMHMGQPVIPYLLASSSYCTARPDCKAALDQAEELFGVKLNYHHDVTEVLFNTTETESFCAAWTVAAANKSLEDCQLASGPSADDFVAWKISMGMNITSAPRERTRYGWRSWTTLWEPVPVDTRSCGVYGDQEFAQTLSYISNCSLNVENASGCEANGGCKWEPMFETGVCLPDKPGLNTAVNITVPVYSTIEVTMPLTVDDAAAILNNATVQDAMKQGFATAMDVPVEDVTLEIRQVRRLSAHTRKLQTQLLAIFSVALPGIEDAIAKQVEIEAVSLEATNQAIASAIASVGFSGAVEVTGKTSARVAVSTTTPTTTSTTTVSNVSTTETDVSTTETDETPPGEELSKGGLAVASLMIVTVCSLLAIG</sequence>
<feature type="region of interest" description="Disordered" evidence="1">
    <location>
        <begin position="731"/>
        <end position="763"/>
    </location>
</feature>
<dbReference type="Proteomes" id="UP000604046">
    <property type="component" value="Unassembled WGS sequence"/>
</dbReference>
<evidence type="ECO:0000313" key="4">
    <source>
        <dbReference type="Proteomes" id="UP000604046"/>
    </source>
</evidence>
<feature type="signal peptide" evidence="2">
    <location>
        <begin position="1"/>
        <end position="29"/>
    </location>
</feature>
<dbReference type="EMBL" id="CAJNDS010001546">
    <property type="protein sequence ID" value="CAE7264473.1"/>
    <property type="molecule type" value="Genomic_DNA"/>
</dbReference>
<feature type="compositionally biased region" description="Low complexity" evidence="1">
    <location>
        <begin position="731"/>
        <end position="752"/>
    </location>
</feature>
<protein>
    <submittedName>
        <fullName evidence="3">Uncharacterized protein</fullName>
    </submittedName>
</protein>
<evidence type="ECO:0000256" key="2">
    <source>
        <dbReference type="SAM" id="SignalP"/>
    </source>
</evidence>
<feature type="chain" id="PRO_5032305323" evidence="2">
    <location>
        <begin position="30"/>
        <end position="785"/>
    </location>
</feature>
<keyword evidence="2" id="KW-0732">Signal</keyword>
<comment type="caution">
    <text evidence="3">The sequence shown here is derived from an EMBL/GenBank/DDBJ whole genome shotgun (WGS) entry which is preliminary data.</text>
</comment>
<proteinExistence type="predicted"/>
<organism evidence="3 4">
    <name type="scientific">Symbiodinium natans</name>
    <dbReference type="NCBI Taxonomy" id="878477"/>
    <lineage>
        <taxon>Eukaryota</taxon>
        <taxon>Sar</taxon>
        <taxon>Alveolata</taxon>
        <taxon>Dinophyceae</taxon>
        <taxon>Suessiales</taxon>
        <taxon>Symbiodiniaceae</taxon>
        <taxon>Symbiodinium</taxon>
    </lineage>
</organism>
<dbReference type="AlphaFoldDB" id="A0A812MFI8"/>
<evidence type="ECO:0000313" key="3">
    <source>
        <dbReference type="EMBL" id="CAE7264473.1"/>
    </source>
</evidence>
<reference evidence="3" key="1">
    <citation type="submission" date="2021-02" db="EMBL/GenBank/DDBJ databases">
        <authorList>
            <person name="Dougan E. K."/>
            <person name="Rhodes N."/>
            <person name="Thang M."/>
            <person name="Chan C."/>
        </authorList>
    </citation>
    <scope>NUCLEOTIDE SEQUENCE</scope>
</reference>
<evidence type="ECO:0000256" key="1">
    <source>
        <dbReference type="SAM" id="MobiDB-lite"/>
    </source>
</evidence>